<gene>
    <name evidence="2" type="ORF">OE229_16255</name>
</gene>
<organism evidence="2 3">
    <name type="scientific">Curtobacterium poinsettiae</name>
    <dbReference type="NCBI Taxonomy" id="159612"/>
    <lineage>
        <taxon>Bacteria</taxon>
        <taxon>Bacillati</taxon>
        <taxon>Actinomycetota</taxon>
        <taxon>Actinomycetes</taxon>
        <taxon>Micrococcales</taxon>
        <taxon>Microbacteriaceae</taxon>
        <taxon>Curtobacterium</taxon>
    </lineage>
</organism>
<reference evidence="2" key="1">
    <citation type="submission" date="2022-09" db="EMBL/GenBank/DDBJ databases">
        <title>Taxonomy of Curtobacterium flaccumfaciens.</title>
        <authorList>
            <person name="Osdaghi E."/>
            <person name="Taghavi S.M."/>
            <person name="Hamidizade M."/>
            <person name="Abachi H."/>
            <person name="Fazliarab A."/>
            <person name="Baeyen S."/>
            <person name="Portier P."/>
            <person name="Van Vaerenbergh J."/>
            <person name="Jacques M.-A."/>
        </authorList>
    </citation>
    <scope>NUCLEOTIDE SEQUENCE</scope>
    <source>
        <strain evidence="2">AGQB46</strain>
    </source>
</reference>
<feature type="signal peptide" evidence="1">
    <location>
        <begin position="1"/>
        <end position="24"/>
    </location>
</feature>
<protein>
    <recommendedName>
        <fullName evidence="4">Lipoprotein</fullName>
    </recommendedName>
</protein>
<evidence type="ECO:0000256" key="1">
    <source>
        <dbReference type="SAM" id="SignalP"/>
    </source>
</evidence>
<dbReference type="KEGG" id="cpoi:OE229_16255"/>
<dbReference type="Proteomes" id="UP001062223">
    <property type="component" value="Chromosome"/>
</dbReference>
<evidence type="ECO:0000313" key="2">
    <source>
        <dbReference type="EMBL" id="UYC80646.1"/>
    </source>
</evidence>
<accession>A0A9Q9T3F5</accession>
<proteinExistence type="predicted"/>
<dbReference type="RefSeq" id="WP_262138900.1">
    <property type="nucleotide sequence ID" value="NZ_CP106879.1"/>
</dbReference>
<dbReference type="PROSITE" id="PS51257">
    <property type="entry name" value="PROKAR_LIPOPROTEIN"/>
    <property type="match status" value="1"/>
</dbReference>
<dbReference type="EMBL" id="CP106879">
    <property type="protein sequence ID" value="UYC80646.1"/>
    <property type="molecule type" value="Genomic_DNA"/>
</dbReference>
<evidence type="ECO:0008006" key="4">
    <source>
        <dbReference type="Google" id="ProtNLM"/>
    </source>
</evidence>
<evidence type="ECO:0000313" key="3">
    <source>
        <dbReference type="Proteomes" id="UP001062223"/>
    </source>
</evidence>
<feature type="chain" id="PRO_5040289153" description="Lipoprotein" evidence="1">
    <location>
        <begin position="25"/>
        <end position="135"/>
    </location>
</feature>
<name>A0A9Q9T3F5_9MICO</name>
<dbReference type="AlphaFoldDB" id="A0A9Q9T3F5"/>
<keyword evidence="1" id="KW-0732">Signal</keyword>
<sequence>MTRVLPAILVAALAAASFAGCAKAEPPTPRFKTAIEKCDIRGEDGVEYADEGASLILSTAGEDDFGSGMITWSDVECVLKRTKATEATLNRMLSTRALDGMQDASWKGVEASWTYHPDNGFNISLEDTALESERD</sequence>